<gene>
    <name evidence="2" type="ORF">LCGC14_0571170</name>
</gene>
<organism evidence="2">
    <name type="scientific">marine sediment metagenome</name>
    <dbReference type="NCBI Taxonomy" id="412755"/>
    <lineage>
        <taxon>unclassified sequences</taxon>
        <taxon>metagenomes</taxon>
        <taxon>ecological metagenomes</taxon>
    </lineage>
</organism>
<dbReference type="AlphaFoldDB" id="A0A0F9RP84"/>
<protein>
    <recommendedName>
        <fullName evidence="3">Transmembrane protein</fullName>
    </recommendedName>
</protein>
<comment type="caution">
    <text evidence="2">The sequence shown here is derived from an EMBL/GenBank/DDBJ whole genome shotgun (WGS) entry which is preliminary data.</text>
</comment>
<evidence type="ECO:0000313" key="2">
    <source>
        <dbReference type="EMBL" id="KKN56539.1"/>
    </source>
</evidence>
<feature type="transmembrane region" description="Helical" evidence="1">
    <location>
        <begin position="125"/>
        <end position="143"/>
    </location>
</feature>
<accession>A0A0F9RP84</accession>
<evidence type="ECO:0000256" key="1">
    <source>
        <dbReference type="SAM" id="Phobius"/>
    </source>
</evidence>
<keyword evidence="1" id="KW-0812">Transmembrane</keyword>
<sequence length="204" mass="22123">MQSAHKNILTVLLVSVLLFTSVSALVYKQNSPAVINLVCINAGFCSSSAQCNVSVFSPAGNVILDGVQATQSASLANYNVTLNENQTIELGEYQVGGFCIDGSVTQLIDFTFEVTPTGFSNIFDFYLIILIVSAVVIIFGFWIRDPWVVMFGTFGLYFVGIFIIRFGIVGLKDNDYTFTLGLIIIGIAAYLSIKTGIELLDGLK</sequence>
<keyword evidence="1" id="KW-0472">Membrane</keyword>
<feature type="transmembrane region" description="Helical" evidence="1">
    <location>
        <begin position="148"/>
        <end position="170"/>
    </location>
</feature>
<name>A0A0F9RP84_9ZZZZ</name>
<dbReference type="EMBL" id="LAZR01000839">
    <property type="protein sequence ID" value="KKN56539.1"/>
    <property type="molecule type" value="Genomic_DNA"/>
</dbReference>
<evidence type="ECO:0008006" key="3">
    <source>
        <dbReference type="Google" id="ProtNLM"/>
    </source>
</evidence>
<proteinExistence type="predicted"/>
<feature type="transmembrane region" description="Helical" evidence="1">
    <location>
        <begin position="176"/>
        <end position="193"/>
    </location>
</feature>
<reference evidence="2" key="1">
    <citation type="journal article" date="2015" name="Nature">
        <title>Complex archaea that bridge the gap between prokaryotes and eukaryotes.</title>
        <authorList>
            <person name="Spang A."/>
            <person name="Saw J.H."/>
            <person name="Jorgensen S.L."/>
            <person name="Zaremba-Niedzwiedzka K."/>
            <person name="Martijn J."/>
            <person name="Lind A.E."/>
            <person name="van Eijk R."/>
            <person name="Schleper C."/>
            <person name="Guy L."/>
            <person name="Ettema T.J."/>
        </authorList>
    </citation>
    <scope>NUCLEOTIDE SEQUENCE</scope>
</reference>
<keyword evidence="1" id="KW-1133">Transmembrane helix</keyword>